<feature type="signal peptide" evidence="2">
    <location>
        <begin position="1"/>
        <end position="21"/>
    </location>
</feature>
<evidence type="ECO:0000256" key="1">
    <source>
        <dbReference type="SAM" id="Phobius"/>
    </source>
</evidence>
<feature type="chain" id="PRO_5004179929" description="Carboxypeptidase regulatory-like domain-containing protein" evidence="2">
    <location>
        <begin position="22"/>
        <end position="168"/>
    </location>
</feature>
<organism evidence="3">
    <name type="scientific">Trichodesmium erythraeum (strain IMS101)</name>
    <dbReference type="NCBI Taxonomy" id="203124"/>
    <lineage>
        <taxon>Bacteria</taxon>
        <taxon>Bacillati</taxon>
        <taxon>Cyanobacteriota</taxon>
        <taxon>Cyanophyceae</taxon>
        <taxon>Oscillatoriophycideae</taxon>
        <taxon>Oscillatoriales</taxon>
        <taxon>Microcoleaceae</taxon>
        <taxon>Trichodesmium</taxon>
    </lineage>
</organism>
<protein>
    <recommendedName>
        <fullName evidence="4">Carboxypeptidase regulatory-like domain-containing protein</fullName>
    </recommendedName>
</protein>
<dbReference type="eggNOG" id="COG5266">
    <property type="taxonomic scope" value="Bacteria"/>
</dbReference>
<dbReference type="RefSeq" id="WP_011612325.1">
    <property type="nucleotide sequence ID" value="NC_008312.1"/>
</dbReference>
<name>Q110W0_TRIEI</name>
<feature type="transmembrane region" description="Helical" evidence="1">
    <location>
        <begin position="138"/>
        <end position="158"/>
    </location>
</feature>
<dbReference type="OrthoDB" id="7873998at2"/>
<dbReference type="SUPFAM" id="SSF49464">
    <property type="entry name" value="Carboxypeptidase regulatory domain-like"/>
    <property type="match status" value="1"/>
</dbReference>
<gene>
    <name evidence="3" type="ordered locus">Tery_2783</name>
</gene>
<dbReference type="InterPro" id="IPR008969">
    <property type="entry name" value="CarboxyPept-like_regulatory"/>
</dbReference>
<evidence type="ECO:0000313" key="3">
    <source>
        <dbReference type="EMBL" id="ABG51964.1"/>
    </source>
</evidence>
<keyword evidence="1" id="KW-0812">Transmembrane</keyword>
<evidence type="ECO:0000256" key="2">
    <source>
        <dbReference type="SAM" id="SignalP"/>
    </source>
</evidence>
<proteinExistence type="predicted"/>
<sequence>MKWQLVIPLIFLSLLSLEGKASPHGVKIQHQITKAIKINAIYDSGNPLSNASVTVYAPNFPNKPWLQGMTDEEGNFIFAPDHYQPGYWEIKVRQAGHGNLVSVPFQVDKLENSPRKNISKSSYYLASTTRDYNPIQRGLMIGCVIWGFVGTSLFFWRFPTQEQPQENR</sequence>
<keyword evidence="2" id="KW-0732">Signal</keyword>
<dbReference type="EMBL" id="CP000393">
    <property type="protein sequence ID" value="ABG51964.1"/>
    <property type="molecule type" value="Genomic_DNA"/>
</dbReference>
<dbReference type="HOGENOM" id="CLU_105325_0_0_3"/>
<keyword evidence="1" id="KW-0472">Membrane</keyword>
<evidence type="ECO:0008006" key="4">
    <source>
        <dbReference type="Google" id="ProtNLM"/>
    </source>
</evidence>
<accession>Q110W0</accession>
<dbReference type="KEGG" id="ter:Tery_2783"/>
<reference evidence="3" key="1">
    <citation type="submission" date="2006-06" db="EMBL/GenBank/DDBJ databases">
        <title>Complete sequence of Trichodesmium erythraeum IMS101.</title>
        <authorList>
            <consortium name="US DOE Joint Genome Institute"/>
            <person name="Copeland A."/>
            <person name="Lucas S."/>
            <person name="Lapidus A."/>
            <person name="Barry K."/>
            <person name="Detter J.C."/>
            <person name="Glavina del Rio T."/>
            <person name="Hammon N."/>
            <person name="Israni S."/>
            <person name="Dalin E."/>
            <person name="Tice H."/>
            <person name="Pitluck S."/>
            <person name="Kiss H."/>
            <person name="Munk A.C."/>
            <person name="Brettin T."/>
            <person name="Bruce D."/>
            <person name="Han C."/>
            <person name="Tapia R."/>
            <person name="Gilna P."/>
            <person name="Schmutz J."/>
            <person name="Larimer F."/>
            <person name="Land M."/>
            <person name="Hauser L."/>
            <person name="Kyrpides N."/>
            <person name="Kim E."/>
            <person name="Richardson P."/>
        </authorList>
    </citation>
    <scope>NUCLEOTIDE SEQUENCE [LARGE SCALE GENOMIC DNA]</scope>
    <source>
        <strain evidence="3">IMS101</strain>
    </source>
</reference>
<keyword evidence="1" id="KW-1133">Transmembrane helix</keyword>
<dbReference type="STRING" id="203124.Tery_2783"/>
<dbReference type="AlphaFoldDB" id="Q110W0"/>